<feature type="transmembrane region" description="Helical" evidence="2">
    <location>
        <begin position="262"/>
        <end position="282"/>
    </location>
</feature>
<keyword evidence="2" id="KW-0472">Membrane</keyword>
<dbReference type="PANTHER" id="PTHR11328">
    <property type="entry name" value="MAJOR FACILITATOR SUPERFAMILY DOMAIN-CONTAINING PROTEIN"/>
    <property type="match status" value="1"/>
</dbReference>
<dbReference type="Gene3D" id="1.20.1250.20">
    <property type="entry name" value="MFS general substrate transporter like domains"/>
    <property type="match status" value="2"/>
</dbReference>
<keyword evidence="2" id="KW-0812">Transmembrane</keyword>
<reference evidence="4" key="1">
    <citation type="journal article" date="2019" name="Int. J. Syst. Evol. Microbiol.">
        <title>The Global Catalogue of Microorganisms (GCM) 10K type strain sequencing project: providing services to taxonomists for standard genome sequencing and annotation.</title>
        <authorList>
            <consortium name="The Broad Institute Genomics Platform"/>
            <consortium name="The Broad Institute Genome Sequencing Center for Infectious Disease"/>
            <person name="Wu L."/>
            <person name="Ma J."/>
        </authorList>
    </citation>
    <scope>NUCLEOTIDE SEQUENCE [LARGE SCALE GENOMIC DNA]</scope>
    <source>
        <strain evidence="4">KCTC 52640</strain>
    </source>
</reference>
<evidence type="ECO:0000256" key="1">
    <source>
        <dbReference type="ARBA" id="ARBA00009617"/>
    </source>
</evidence>
<feature type="transmembrane region" description="Helical" evidence="2">
    <location>
        <begin position="401"/>
        <end position="425"/>
    </location>
</feature>
<feature type="transmembrane region" description="Helical" evidence="2">
    <location>
        <begin position="294"/>
        <end position="313"/>
    </location>
</feature>
<feature type="transmembrane region" description="Helical" evidence="2">
    <location>
        <begin position="232"/>
        <end position="256"/>
    </location>
</feature>
<dbReference type="Proteomes" id="UP001595462">
    <property type="component" value="Unassembled WGS sequence"/>
</dbReference>
<dbReference type="PANTHER" id="PTHR11328:SF24">
    <property type="entry name" value="MAJOR FACILITATOR SUPERFAMILY (MFS) PROFILE DOMAIN-CONTAINING PROTEIN"/>
    <property type="match status" value="1"/>
</dbReference>
<comment type="similarity">
    <text evidence="1">Belongs to the sodium:galactoside symporter (TC 2.A.2) family.</text>
</comment>
<feature type="transmembrane region" description="Helical" evidence="2">
    <location>
        <begin position="150"/>
        <end position="171"/>
    </location>
</feature>
<feature type="transmembrane region" description="Helical" evidence="2">
    <location>
        <begin position="319"/>
        <end position="341"/>
    </location>
</feature>
<feature type="transmembrane region" description="Helical" evidence="2">
    <location>
        <begin position="109"/>
        <end position="129"/>
    </location>
</feature>
<sequence length="455" mass="48847">MSGTGKAHRYPLSQLLPYGLLGLPLAALGLPLTVFLPPFYSEMPGLNTGIVGVMIFGARLFDVITDPAIGTLSDRTGLSMGRRRPYIALGTPILMIAAWFLFVPGPSASAAYLLIWSMLAYLGWTLIYLPYTTLGAEMSSDYDERTRITAWREGFFVLGTMVAIMLPAGVSKVAGGQAAGLEAIAIFLLVALPIAAILFLWRVPEPHGTRSNVKWAESVKLLAANAPFRRLLIAYLLNGAANGLPAALFLFFVTGILGASQATAGIFLAIYFLSAVLGLPVWFRIGRNWSKHRLWCASMLWVAFVFIFTMTLSTNTYSFVVYTLICILGGSCLGVDQATAASIQADVIDEDTAAGGDGRAGLYFGLWGMATKLAFAVALGIAYPVLWLAGFEAGQSNDATALWTLAALYGLLPVAIKLGVVAFMWNFPLDRRRHAELQERIGRGDATARPGEAGA</sequence>
<dbReference type="RefSeq" id="WP_380685835.1">
    <property type="nucleotide sequence ID" value="NZ_JBHRSS010000001.1"/>
</dbReference>
<dbReference type="InterPro" id="IPR039672">
    <property type="entry name" value="MFS_2"/>
</dbReference>
<dbReference type="Pfam" id="PF13347">
    <property type="entry name" value="MFS_2"/>
    <property type="match status" value="1"/>
</dbReference>
<comment type="caution">
    <text evidence="3">The sequence shown here is derived from an EMBL/GenBank/DDBJ whole genome shotgun (WGS) entry which is preliminary data.</text>
</comment>
<name>A0ABV7EIU6_9GAMM</name>
<organism evidence="3 4">
    <name type="scientific">Salinisphaera aquimarina</name>
    <dbReference type="NCBI Taxonomy" id="2094031"/>
    <lineage>
        <taxon>Bacteria</taxon>
        <taxon>Pseudomonadati</taxon>
        <taxon>Pseudomonadota</taxon>
        <taxon>Gammaproteobacteria</taxon>
        <taxon>Salinisphaerales</taxon>
        <taxon>Salinisphaeraceae</taxon>
        <taxon>Salinisphaera</taxon>
    </lineage>
</organism>
<evidence type="ECO:0000313" key="4">
    <source>
        <dbReference type="Proteomes" id="UP001595462"/>
    </source>
</evidence>
<feature type="transmembrane region" description="Helical" evidence="2">
    <location>
        <begin position="183"/>
        <end position="201"/>
    </location>
</feature>
<gene>
    <name evidence="3" type="ORF">ACFOSU_01725</name>
</gene>
<feature type="transmembrane region" description="Helical" evidence="2">
    <location>
        <begin position="86"/>
        <end position="103"/>
    </location>
</feature>
<feature type="transmembrane region" description="Helical" evidence="2">
    <location>
        <begin position="362"/>
        <end position="389"/>
    </location>
</feature>
<dbReference type="EMBL" id="JBHRSS010000001">
    <property type="protein sequence ID" value="MFC3102605.1"/>
    <property type="molecule type" value="Genomic_DNA"/>
</dbReference>
<accession>A0ABV7EIU6</accession>
<dbReference type="InterPro" id="IPR036259">
    <property type="entry name" value="MFS_trans_sf"/>
</dbReference>
<feature type="transmembrane region" description="Helical" evidence="2">
    <location>
        <begin position="46"/>
        <end position="65"/>
    </location>
</feature>
<keyword evidence="4" id="KW-1185">Reference proteome</keyword>
<protein>
    <submittedName>
        <fullName evidence="3">MFS transporter</fullName>
    </submittedName>
</protein>
<keyword evidence="2" id="KW-1133">Transmembrane helix</keyword>
<proteinExistence type="inferred from homology"/>
<evidence type="ECO:0000256" key="2">
    <source>
        <dbReference type="SAM" id="Phobius"/>
    </source>
</evidence>
<evidence type="ECO:0000313" key="3">
    <source>
        <dbReference type="EMBL" id="MFC3102605.1"/>
    </source>
</evidence>
<dbReference type="SUPFAM" id="SSF103473">
    <property type="entry name" value="MFS general substrate transporter"/>
    <property type="match status" value="1"/>
</dbReference>
<feature type="transmembrane region" description="Helical" evidence="2">
    <location>
        <begin position="20"/>
        <end position="40"/>
    </location>
</feature>